<reference evidence="4 5" key="1">
    <citation type="journal article" date="2016" name="Genome Announc.">
        <title>Genome Sequence of Madurella mycetomatis mm55, Isolated from a Human Mycetoma Case in Sudan.</title>
        <authorList>
            <person name="Smit S."/>
            <person name="Derks M.F."/>
            <person name="Bervoets S."/>
            <person name="Fahal A."/>
            <person name="van Leeuwen W."/>
            <person name="van Belkum A."/>
            <person name="van de Sande W.W."/>
        </authorList>
    </citation>
    <scope>NUCLEOTIDE SEQUENCE [LARGE SCALE GENOMIC DNA]</scope>
    <source>
        <strain evidence="5">mm55</strain>
    </source>
</reference>
<comment type="caution">
    <text evidence="4">The sequence shown here is derived from an EMBL/GenBank/DDBJ whole genome shotgun (WGS) entry which is preliminary data.</text>
</comment>
<feature type="domain" description="Zn(2)-C6 fungal-type" evidence="3">
    <location>
        <begin position="290"/>
        <end position="328"/>
    </location>
</feature>
<dbReference type="PROSITE" id="PS50048">
    <property type="entry name" value="ZN2_CY6_FUNGAL_2"/>
    <property type="match status" value="1"/>
</dbReference>
<feature type="region of interest" description="Disordered" evidence="2">
    <location>
        <begin position="260"/>
        <end position="282"/>
    </location>
</feature>
<dbReference type="Proteomes" id="UP000078237">
    <property type="component" value="Unassembled WGS sequence"/>
</dbReference>
<evidence type="ECO:0000313" key="4">
    <source>
        <dbReference type="EMBL" id="KXX82675.1"/>
    </source>
</evidence>
<keyword evidence="5" id="KW-1185">Reference proteome</keyword>
<dbReference type="InterPro" id="IPR052973">
    <property type="entry name" value="Fungal_sec-metab_reg_TF"/>
</dbReference>
<keyword evidence="1" id="KW-0539">Nucleus</keyword>
<dbReference type="VEuPathDB" id="FungiDB:MMYC01_201103"/>
<dbReference type="PANTHER" id="PTHR35392">
    <property type="entry name" value="ZN(II)2CYS6 TRANSCRIPTION FACTOR (EUROFUNG)-RELATED-RELATED"/>
    <property type="match status" value="1"/>
</dbReference>
<dbReference type="OrthoDB" id="3474066at2759"/>
<evidence type="ECO:0000313" key="5">
    <source>
        <dbReference type="Proteomes" id="UP000078237"/>
    </source>
</evidence>
<dbReference type="STRING" id="100816.A0A175WGI3"/>
<dbReference type="EMBL" id="LCTW02000010">
    <property type="protein sequence ID" value="KXX82675.1"/>
    <property type="molecule type" value="Genomic_DNA"/>
</dbReference>
<dbReference type="GO" id="GO:0008270">
    <property type="term" value="F:zinc ion binding"/>
    <property type="evidence" value="ECO:0007669"/>
    <property type="project" value="InterPro"/>
</dbReference>
<dbReference type="PANTHER" id="PTHR35392:SF3">
    <property type="entry name" value="ZN(2)-C6 FUNGAL-TYPE DOMAIN-CONTAINING PROTEIN"/>
    <property type="match status" value="1"/>
</dbReference>
<feature type="region of interest" description="Disordered" evidence="2">
    <location>
        <begin position="44"/>
        <end position="96"/>
    </location>
</feature>
<organism evidence="4 5">
    <name type="scientific">Madurella mycetomatis</name>
    <dbReference type="NCBI Taxonomy" id="100816"/>
    <lineage>
        <taxon>Eukaryota</taxon>
        <taxon>Fungi</taxon>
        <taxon>Dikarya</taxon>
        <taxon>Ascomycota</taxon>
        <taxon>Pezizomycotina</taxon>
        <taxon>Sordariomycetes</taxon>
        <taxon>Sordariomycetidae</taxon>
        <taxon>Sordariales</taxon>
        <taxon>Sordariales incertae sedis</taxon>
        <taxon>Madurella</taxon>
    </lineage>
</organism>
<feature type="compositionally biased region" description="Polar residues" evidence="2">
    <location>
        <begin position="44"/>
        <end position="59"/>
    </location>
</feature>
<protein>
    <submittedName>
        <fullName evidence="4">Cutinase transcription factor 1 beta</fullName>
    </submittedName>
</protein>
<dbReference type="InterPro" id="IPR001138">
    <property type="entry name" value="Zn2Cys6_DnaBD"/>
</dbReference>
<evidence type="ECO:0000259" key="3">
    <source>
        <dbReference type="PROSITE" id="PS50048"/>
    </source>
</evidence>
<evidence type="ECO:0000256" key="1">
    <source>
        <dbReference type="ARBA" id="ARBA00023242"/>
    </source>
</evidence>
<gene>
    <name evidence="4" type="ORF">MMYC01_201103</name>
</gene>
<dbReference type="AlphaFoldDB" id="A0A175WGI3"/>
<feature type="compositionally biased region" description="Basic and acidic residues" evidence="2">
    <location>
        <begin position="271"/>
        <end position="282"/>
    </location>
</feature>
<dbReference type="CDD" id="cd00067">
    <property type="entry name" value="GAL4"/>
    <property type="match status" value="1"/>
</dbReference>
<sequence length="721" mass="82476">MTRSKPSHLPTAFLSSLAPDDRRAMERAASILQIPIASLLSASSQAEIDASKPTQNSVNLPIVDTAPDDEDASDATGDNLSRGSKDSSPEGGVVPWHSTAEEFDKIDGDIARGYATADFWPDDFPFLAPEAAQALTPNANGTILASMALAYPLQQAWNHPQKDMQRHQHPLGPRLPIVTPSGTTGDTPITTLAGNATLDTLHQPWEIIENPFKPVSRQLPVDQRCSEWATNGRVEEAKAPAAHKCAPTDALRFVSVDPLHPQALPRPQRRGPFEDRERQEQTSRTRGLKACVRCRMQKIRCNIVENDPTGICGTCLAVSTQKLHYLPCLRHRLTECTLYRTGKGPGLEFTFRWPVMRLKDISEWASPRLRTILVQSDICEVPLKLVVREFVPIPHKDEMRRSWMDYRKGIKKFKKTTPYAIVNMRNAVEDMREYVTTNVFKCMDFFLRGSDVLVKETYKFARKHMQQVESDEERKLLGNFFRLWFGILRTATTEHIVGEDTLDMEPETEDKSFPLFGKVPLPSVMIQQLDMILTLGILDPLRKQVLEDFQKLALMTNPRNWMTIYLTTFMSLHSCAKITAENYRNARKHGLLRRYAIPNFIAERHHSANVFLSHYHYRTESCNPFKQDWKRRHATPFAHMSVDDIQFLERTKVLLKEKEPIIKTNKEHDLYEHELYFISQMFEENWQPRDTAIDYAEGTVNNVGLKQYAGDAEREREKVPR</sequence>
<dbReference type="GO" id="GO:0000981">
    <property type="term" value="F:DNA-binding transcription factor activity, RNA polymerase II-specific"/>
    <property type="evidence" value="ECO:0007669"/>
    <property type="project" value="InterPro"/>
</dbReference>
<dbReference type="SUPFAM" id="SSF57701">
    <property type="entry name" value="Zn2/Cys6 DNA-binding domain"/>
    <property type="match status" value="1"/>
</dbReference>
<evidence type="ECO:0000256" key="2">
    <source>
        <dbReference type="SAM" id="MobiDB-lite"/>
    </source>
</evidence>
<proteinExistence type="predicted"/>
<dbReference type="InterPro" id="IPR036864">
    <property type="entry name" value="Zn2-C6_fun-type_DNA-bd_sf"/>
</dbReference>
<name>A0A175WGI3_9PEZI</name>
<accession>A0A175WGI3</accession>